<protein>
    <recommendedName>
        <fullName evidence="1">Aminotransferase-like plant mobile domain-containing protein</fullName>
    </recommendedName>
</protein>
<gene>
    <name evidence="2" type="ORF">SO802_014495</name>
</gene>
<name>A0AAW2CTA6_9ROSI</name>
<evidence type="ECO:0000313" key="2">
    <source>
        <dbReference type="EMBL" id="KAL0000714.1"/>
    </source>
</evidence>
<evidence type="ECO:0000313" key="3">
    <source>
        <dbReference type="Proteomes" id="UP001459277"/>
    </source>
</evidence>
<dbReference type="PANTHER" id="PTHR46033:SF8">
    <property type="entry name" value="PROTEIN MAINTENANCE OF MERISTEMS-LIKE"/>
    <property type="match status" value="1"/>
</dbReference>
<dbReference type="GO" id="GO:0010073">
    <property type="term" value="P:meristem maintenance"/>
    <property type="evidence" value="ECO:0007669"/>
    <property type="project" value="InterPro"/>
</dbReference>
<evidence type="ECO:0000259" key="1">
    <source>
        <dbReference type="Pfam" id="PF10536"/>
    </source>
</evidence>
<dbReference type="EMBL" id="JAZDWU010000005">
    <property type="protein sequence ID" value="KAL0000714.1"/>
    <property type="molecule type" value="Genomic_DNA"/>
</dbReference>
<dbReference type="Pfam" id="PF10536">
    <property type="entry name" value="PMD"/>
    <property type="match status" value="1"/>
</dbReference>
<reference evidence="2 3" key="1">
    <citation type="submission" date="2024-01" db="EMBL/GenBank/DDBJ databases">
        <title>A telomere-to-telomere, gap-free genome of sweet tea (Lithocarpus litseifolius).</title>
        <authorList>
            <person name="Zhou J."/>
        </authorList>
    </citation>
    <scope>NUCLEOTIDE SEQUENCE [LARGE SCALE GENOMIC DNA]</scope>
    <source>
        <strain evidence="2">Zhou-2022a</strain>
        <tissue evidence="2">Leaf</tissue>
    </source>
</reference>
<dbReference type="AlphaFoldDB" id="A0AAW2CTA6"/>
<feature type="domain" description="Aminotransferase-like plant mobile" evidence="1">
    <location>
        <begin position="23"/>
        <end position="185"/>
    </location>
</feature>
<accession>A0AAW2CTA6</accession>
<dbReference type="Proteomes" id="UP001459277">
    <property type="component" value="Unassembled WGS sequence"/>
</dbReference>
<dbReference type="PANTHER" id="PTHR46033">
    <property type="entry name" value="PROTEIN MAIN-LIKE 2"/>
    <property type="match status" value="1"/>
</dbReference>
<dbReference type="InterPro" id="IPR019557">
    <property type="entry name" value="AminoTfrase-like_pln_mobile"/>
</dbReference>
<proteinExistence type="predicted"/>
<dbReference type="InterPro" id="IPR044824">
    <property type="entry name" value="MAIN-like"/>
</dbReference>
<sequence length="198" mass="22367">MLERGVNPRIAAYITDARLDGLLRVPNIDIDHALITTLVESWQPETHSFHLPHDEMTITLQDMEVIMGVPVVGLPIVGFTHMDNWANLCAELLRHRLSDREVGGGKNTAVMEGEKVKAKWLEERFSNPLPIDATKVLVQQYARFYILEMLAGMLFMDKSGEWHSIMYLQFFNPISNGKKYSWGSAETAKQIGGAVLLE</sequence>
<organism evidence="2 3">
    <name type="scientific">Lithocarpus litseifolius</name>
    <dbReference type="NCBI Taxonomy" id="425828"/>
    <lineage>
        <taxon>Eukaryota</taxon>
        <taxon>Viridiplantae</taxon>
        <taxon>Streptophyta</taxon>
        <taxon>Embryophyta</taxon>
        <taxon>Tracheophyta</taxon>
        <taxon>Spermatophyta</taxon>
        <taxon>Magnoliopsida</taxon>
        <taxon>eudicotyledons</taxon>
        <taxon>Gunneridae</taxon>
        <taxon>Pentapetalae</taxon>
        <taxon>rosids</taxon>
        <taxon>fabids</taxon>
        <taxon>Fagales</taxon>
        <taxon>Fagaceae</taxon>
        <taxon>Lithocarpus</taxon>
    </lineage>
</organism>
<comment type="caution">
    <text evidence="2">The sequence shown here is derived from an EMBL/GenBank/DDBJ whole genome shotgun (WGS) entry which is preliminary data.</text>
</comment>
<keyword evidence="3" id="KW-1185">Reference proteome</keyword>